<evidence type="ECO:0000313" key="6">
    <source>
        <dbReference type="Proteomes" id="UP000198661"/>
    </source>
</evidence>
<evidence type="ECO:0000259" key="4">
    <source>
        <dbReference type="Pfam" id="PF07732"/>
    </source>
</evidence>
<feature type="domain" description="Plastocyanin-like" evidence="2">
    <location>
        <begin position="244"/>
        <end position="309"/>
    </location>
</feature>
<dbReference type="EMBL" id="FOOK01000030">
    <property type="protein sequence ID" value="SFG38506.1"/>
    <property type="molecule type" value="Genomic_DNA"/>
</dbReference>
<feature type="domain" description="Plastocyanin-like" evidence="4">
    <location>
        <begin position="49"/>
        <end position="84"/>
    </location>
</feature>
<dbReference type="GO" id="GO:0016491">
    <property type="term" value="F:oxidoreductase activity"/>
    <property type="evidence" value="ECO:0007669"/>
    <property type="project" value="InterPro"/>
</dbReference>
<dbReference type="PANTHER" id="PTHR48267">
    <property type="entry name" value="CUPREDOXIN SUPERFAMILY PROTEIN"/>
    <property type="match status" value="1"/>
</dbReference>
<dbReference type="InterPro" id="IPR045087">
    <property type="entry name" value="Cu-oxidase_fam"/>
</dbReference>
<dbReference type="InterPro" id="IPR001117">
    <property type="entry name" value="Cu-oxidase_2nd"/>
</dbReference>
<dbReference type="GO" id="GO:0005507">
    <property type="term" value="F:copper ion binding"/>
    <property type="evidence" value="ECO:0007669"/>
    <property type="project" value="InterPro"/>
</dbReference>
<dbReference type="STRING" id="201973.SAMN04488025_13014"/>
<name>A0A1I2RL60_9BACL</name>
<accession>A0A1I2RL60</accession>
<keyword evidence="5" id="KW-0946">Virion</keyword>
<evidence type="ECO:0000313" key="5">
    <source>
        <dbReference type="EMBL" id="SFG38506.1"/>
    </source>
</evidence>
<dbReference type="PANTHER" id="PTHR48267:SF1">
    <property type="entry name" value="BILIRUBIN OXIDASE"/>
    <property type="match status" value="1"/>
</dbReference>
<dbReference type="InterPro" id="IPR011706">
    <property type="entry name" value="Cu-oxidase_C"/>
</dbReference>
<dbReference type="Gene3D" id="2.60.40.420">
    <property type="entry name" value="Cupredoxins - blue copper proteins"/>
    <property type="match status" value="3"/>
</dbReference>
<evidence type="ECO:0000259" key="2">
    <source>
        <dbReference type="Pfam" id="PF00394"/>
    </source>
</evidence>
<evidence type="ECO:0000256" key="1">
    <source>
        <dbReference type="ARBA" id="ARBA00010609"/>
    </source>
</evidence>
<proteinExistence type="inferred from homology"/>
<dbReference type="Pfam" id="PF07731">
    <property type="entry name" value="Cu-oxidase_2"/>
    <property type="match status" value="1"/>
</dbReference>
<sequence length="518" mass="59647">MKLQRRLTPFVDPLPVPGVLRPVARKPNFTFYVVRMMEAFQKLHRDLPPTRIWGYEGKYPGPTIEVWRNEPVRVLWLNQLPKRHFLPVDQTIHGARGNPEVRTVVHAHGVVSPPDSDGHPDAWFTRGFRETGPFFQRRIYRYPNTQRAATLWYHDHALGITRLNIYAGLAGFYLIRDREELSLNLPRGKFDIPLVIQDRSFNRDGSLFYPRRPQSAPRGIPNPSIVPEFFGDTNLVNGKVWPFLDVEPRKYRFRLLNGSNARFYTLRLSSGQPFILIGTDGGLLTHPVRVQSLTLGPAERADVILDFSGYRGKTVTMTNSAPAPYPDGDPVNPRTTGLVMQFRVHRPLSSRDTSSVPRRLSALPPTPLSRVSRVRNLSLVESTDRFGRLLLLLENRRWSDPITTRPRLGSLELWQLINTTPDTHPIHIHEIHFRILNRQPFDVDHFNRTGKLRFTGAPLPPSPDERGLKDTVRAHPGQVTRIIPHFGLTSFTGEFVWHCHILEHEDWEMMRPYRIVRG</sequence>
<keyword evidence="6" id="KW-1185">Reference proteome</keyword>
<feature type="domain" description="Plastocyanin-like" evidence="3">
    <location>
        <begin position="396"/>
        <end position="514"/>
    </location>
</feature>
<organism evidence="5 6">
    <name type="scientific">Planifilum fulgidum</name>
    <dbReference type="NCBI Taxonomy" id="201973"/>
    <lineage>
        <taxon>Bacteria</taxon>
        <taxon>Bacillati</taxon>
        <taxon>Bacillota</taxon>
        <taxon>Bacilli</taxon>
        <taxon>Bacillales</taxon>
        <taxon>Thermoactinomycetaceae</taxon>
        <taxon>Planifilum</taxon>
    </lineage>
</organism>
<dbReference type="CDD" id="cd13868">
    <property type="entry name" value="CuRO_2_CotA_like"/>
    <property type="match status" value="1"/>
</dbReference>
<dbReference type="Proteomes" id="UP000198661">
    <property type="component" value="Unassembled WGS sequence"/>
</dbReference>
<dbReference type="Pfam" id="PF07732">
    <property type="entry name" value="Cu-oxidase_3"/>
    <property type="match status" value="2"/>
</dbReference>
<dbReference type="RefSeq" id="WP_092040387.1">
    <property type="nucleotide sequence ID" value="NZ_FOOK01000030.1"/>
</dbReference>
<reference evidence="5 6" key="1">
    <citation type="submission" date="2016-10" db="EMBL/GenBank/DDBJ databases">
        <authorList>
            <person name="de Groot N.N."/>
        </authorList>
    </citation>
    <scope>NUCLEOTIDE SEQUENCE [LARGE SCALE GENOMIC DNA]</scope>
    <source>
        <strain evidence="5 6">DSM 44945</strain>
    </source>
</reference>
<dbReference type="SUPFAM" id="SSF49503">
    <property type="entry name" value="Cupredoxins"/>
    <property type="match status" value="3"/>
</dbReference>
<dbReference type="CDD" id="cd13844">
    <property type="entry name" value="CuRO_1_BOD_CotA_like"/>
    <property type="match status" value="1"/>
</dbReference>
<dbReference type="InterPro" id="IPR008972">
    <property type="entry name" value="Cupredoxin"/>
</dbReference>
<dbReference type="Pfam" id="PF00394">
    <property type="entry name" value="Cu-oxidase"/>
    <property type="match status" value="1"/>
</dbReference>
<dbReference type="InterPro" id="IPR011707">
    <property type="entry name" value="Cu-oxidase-like_N"/>
</dbReference>
<dbReference type="OrthoDB" id="9757546at2"/>
<protein>
    <submittedName>
        <fullName evidence="5">Spore coat protein A</fullName>
    </submittedName>
</protein>
<comment type="similarity">
    <text evidence="1">Belongs to the multicopper oxidase family.</text>
</comment>
<dbReference type="AlphaFoldDB" id="A0A1I2RL60"/>
<evidence type="ECO:0000259" key="3">
    <source>
        <dbReference type="Pfam" id="PF07731"/>
    </source>
</evidence>
<feature type="domain" description="Plastocyanin-like" evidence="4">
    <location>
        <begin position="103"/>
        <end position="179"/>
    </location>
</feature>
<dbReference type="CDD" id="cd13891">
    <property type="entry name" value="CuRO_3_CotA_like"/>
    <property type="match status" value="1"/>
</dbReference>
<dbReference type="FunFam" id="2.60.40.420:FF:000087">
    <property type="entry name" value="Spore coat protein A"/>
    <property type="match status" value="1"/>
</dbReference>
<gene>
    <name evidence="5" type="ORF">SAMN04488025_13014</name>
</gene>
<keyword evidence="5" id="KW-0167">Capsid protein</keyword>